<dbReference type="EMBL" id="BQFW01000004">
    <property type="protein sequence ID" value="GJJ70768.1"/>
    <property type="molecule type" value="Genomic_DNA"/>
</dbReference>
<reference evidence="1" key="2">
    <citation type="journal article" date="2022" name="Microbiol. Resour. Announc.">
        <title>Whole-Genome Sequence of Entomortierella parvispora E1425, a Mucoromycotan Fungus Associated with Burkholderiaceae-Related Endosymbiotic Bacteria.</title>
        <authorList>
            <person name="Herlambang A."/>
            <person name="Guo Y."/>
            <person name="Takashima Y."/>
            <person name="Narisawa K."/>
            <person name="Ohta H."/>
            <person name="Nishizawa T."/>
        </authorList>
    </citation>
    <scope>NUCLEOTIDE SEQUENCE</scope>
    <source>
        <strain evidence="1">E1425</strain>
    </source>
</reference>
<proteinExistence type="predicted"/>
<gene>
    <name evidence="1" type="ORF">EMPS_03118</name>
</gene>
<evidence type="ECO:0000313" key="1">
    <source>
        <dbReference type="EMBL" id="GJJ70768.1"/>
    </source>
</evidence>
<dbReference type="Proteomes" id="UP000827284">
    <property type="component" value="Unassembled WGS sequence"/>
</dbReference>
<sequence length="253" mass="29423">MLQQLSLTIDCQVLALKSGLCLLTRLEYLERLTINVEGSFEYDLDQVEGKDFAWLQNYSSERRQPSQPASSLVSSFFSHASVSSSSSRHAQRTSSFERDCSDCINKNWCEATRDQISGYTFPRGRRTWMDTRRAKIRQQQIENDYCFDFGWEVPTVDGVKDFMIYGTFLDIEARLQGHLFQQMQERDLHQQQKQEHPGLLLTPTSPWPNMERVSFSYRDCAGQQGKLVRKYTELGVQVMKQLRPDIKISCEFT</sequence>
<reference evidence="1" key="1">
    <citation type="submission" date="2021-11" db="EMBL/GenBank/DDBJ databases">
        <authorList>
            <person name="Herlambang A."/>
            <person name="Guo Y."/>
            <person name="Takashima Y."/>
            <person name="Nishizawa T."/>
        </authorList>
    </citation>
    <scope>NUCLEOTIDE SEQUENCE</scope>
    <source>
        <strain evidence="1">E1425</strain>
    </source>
</reference>
<evidence type="ECO:0000313" key="2">
    <source>
        <dbReference type="Proteomes" id="UP000827284"/>
    </source>
</evidence>
<keyword evidence="2" id="KW-1185">Reference proteome</keyword>
<name>A0A9P3H6N8_9FUNG</name>
<dbReference type="AlphaFoldDB" id="A0A9P3H6N8"/>
<organism evidence="1 2">
    <name type="scientific">Entomortierella parvispora</name>
    <dbReference type="NCBI Taxonomy" id="205924"/>
    <lineage>
        <taxon>Eukaryota</taxon>
        <taxon>Fungi</taxon>
        <taxon>Fungi incertae sedis</taxon>
        <taxon>Mucoromycota</taxon>
        <taxon>Mortierellomycotina</taxon>
        <taxon>Mortierellomycetes</taxon>
        <taxon>Mortierellales</taxon>
        <taxon>Mortierellaceae</taxon>
        <taxon>Entomortierella</taxon>
    </lineage>
</organism>
<comment type="caution">
    <text evidence="1">The sequence shown here is derived from an EMBL/GenBank/DDBJ whole genome shotgun (WGS) entry which is preliminary data.</text>
</comment>
<accession>A0A9P3H6N8</accession>
<protein>
    <submittedName>
        <fullName evidence="1">Uncharacterized protein</fullName>
    </submittedName>
</protein>